<name>A0A2P2PJK9_RHIMU</name>
<organism evidence="1">
    <name type="scientific">Rhizophora mucronata</name>
    <name type="common">Asiatic mangrove</name>
    <dbReference type="NCBI Taxonomy" id="61149"/>
    <lineage>
        <taxon>Eukaryota</taxon>
        <taxon>Viridiplantae</taxon>
        <taxon>Streptophyta</taxon>
        <taxon>Embryophyta</taxon>
        <taxon>Tracheophyta</taxon>
        <taxon>Spermatophyta</taxon>
        <taxon>Magnoliopsida</taxon>
        <taxon>eudicotyledons</taxon>
        <taxon>Gunneridae</taxon>
        <taxon>Pentapetalae</taxon>
        <taxon>rosids</taxon>
        <taxon>fabids</taxon>
        <taxon>Malpighiales</taxon>
        <taxon>Rhizophoraceae</taxon>
        <taxon>Rhizophora</taxon>
    </lineage>
</organism>
<accession>A0A2P2PJK9</accession>
<sequence length="28" mass="3003">MAWTINLPELGSSRMVSLALSQDKSNPG</sequence>
<evidence type="ECO:0000313" key="1">
    <source>
        <dbReference type="EMBL" id="MBX54930.1"/>
    </source>
</evidence>
<dbReference type="AlphaFoldDB" id="A0A2P2PJK9"/>
<proteinExistence type="predicted"/>
<dbReference type="EMBL" id="GGEC01074446">
    <property type="protein sequence ID" value="MBX54930.1"/>
    <property type="molecule type" value="Transcribed_RNA"/>
</dbReference>
<reference evidence="1" key="1">
    <citation type="submission" date="2018-02" db="EMBL/GenBank/DDBJ databases">
        <title>Rhizophora mucronata_Transcriptome.</title>
        <authorList>
            <person name="Meera S.P."/>
            <person name="Sreeshan A."/>
            <person name="Augustine A."/>
        </authorList>
    </citation>
    <scope>NUCLEOTIDE SEQUENCE</scope>
    <source>
        <tissue evidence="1">Leaf</tissue>
    </source>
</reference>
<protein>
    <submittedName>
        <fullName evidence="1">Uncharacterized protein</fullName>
    </submittedName>
</protein>